<gene>
    <name evidence="1" type="ORF">BTW15_08300</name>
</gene>
<dbReference type="CDD" id="cd19166">
    <property type="entry name" value="HemeO-bac"/>
    <property type="match status" value="1"/>
</dbReference>
<dbReference type="GO" id="GO:0006788">
    <property type="term" value="P:heme oxidation"/>
    <property type="evidence" value="ECO:0007669"/>
    <property type="project" value="InterPro"/>
</dbReference>
<dbReference type="AlphaFoldDB" id="A0AB36L0G3"/>
<organism evidence="1 2">
    <name type="scientific">Pseudomonas syringae pv. tomato</name>
    <dbReference type="NCBI Taxonomy" id="323"/>
    <lineage>
        <taxon>Bacteria</taxon>
        <taxon>Pseudomonadati</taxon>
        <taxon>Pseudomonadota</taxon>
        <taxon>Gammaproteobacteria</taxon>
        <taxon>Pseudomonadales</taxon>
        <taxon>Pseudomonadaceae</taxon>
        <taxon>Pseudomonas</taxon>
    </lineage>
</organism>
<protein>
    <submittedName>
        <fullName evidence="1">Biliverdin-producing heme oxygenase</fullName>
    </submittedName>
</protein>
<dbReference type="SUPFAM" id="SSF48613">
    <property type="entry name" value="Heme oxygenase-like"/>
    <property type="match status" value="1"/>
</dbReference>
<dbReference type="EMBL" id="MSDS01000008">
    <property type="protein sequence ID" value="OPE60413.1"/>
    <property type="molecule type" value="Genomic_DNA"/>
</dbReference>
<name>A0AB36L0G3_PSEUB</name>
<dbReference type="InterPro" id="IPR016053">
    <property type="entry name" value="Haem_Oase-like"/>
</dbReference>
<accession>A0AB36L0G3</accession>
<dbReference type="GO" id="GO:0004392">
    <property type="term" value="F:heme oxygenase (decyclizing) activity"/>
    <property type="evidence" value="ECO:0007669"/>
    <property type="project" value="InterPro"/>
</dbReference>
<dbReference type="InterPro" id="IPR016084">
    <property type="entry name" value="Haem_Oase-like_multi-hlx"/>
</dbReference>
<proteinExistence type="predicted"/>
<comment type="caution">
    <text evidence="1">The sequence shown here is derived from an EMBL/GenBank/DDBJ whole genome shotgun (WGS) entry which is preliminary data.</text>
</comment>
<dbReference type="Pfam" id="PF01126">
    <property type="entry name" value="Heme_oxygenase"/>
    <property type="match status" value="1"/>
</dbReference>
<reference evidence="1 2" key="1">
    <citation type="journal article" date="2017" name="Mol. Ecol.">
        <title>Adaptation of the pathogen, Pseudomonas syringae, during experimental evolution on a native vs. alternative host plant.</title>
        <authorList>
            <person name="Meaden S."/>
            <person name="Koskella B."/>
        </authorList>
    </citation>
    <scope>NUCLEOTIDE SEQUENCE [LARGE SCALE GENOMIC DNA]</scope>
    <source>
        <strain evidence="1 2">PT23</strain>
    </source>
</reference>
<evidence type="ECO:0000313" key="1">
    <source>
        <dbReference type="EMBL" id="OPE60413.1"/>
    </source>
</evidence>
<sequence>MWCGISDTARDPKPAVEPVRQAFLRVWAWLFVYSVSPFFNMPPISARKTSMTLDQNRPTLRSQRLNQITHAPHEQLDKAVKAYAPFETLAGYARFVVAQYLFQSELQGLYNEPALQAIISDLPARCRAEQAKADLADLNMDTPLPVAGAVRSPGTAEALGWLFVSEGSKLGAAFLIKRAEALQLSDRFGARHLGEPAGGRAAGWKAFVNTLNELPLTAAQEAQLDQGAIAAFERFNVLLQHAYADAPVTEMVQA</sequence>
<evidence type="ECO:0000313" key="2">
    <source>
        <dbReference type="Proteomes" id="UP000189855"/>
    </source>
</evidence>
<dbReference type="Proteomes" id="UP000189855">
    <property type="component" value="Unassembled WGS sequence"/>
</dbReference>
<dbReference type="Gene3D" id="1.20.910.10">
    <property type="entry name" value="Heme oxygenase-like"/>
    <property type="match status" value="1"/>
</dbReference>